<sequence>MEIISITQAPENAGSHSCRCGEESSSTYPELDATLIPHEIRHPAIFGALESLKVGEGMVLVAPHKPIPLLAQIEKKHPGAYSVNFLDEGPDKWHIEFIRSTVEVGRVN</sequence>
<feature type="domain" description="DUF2249" evidence="2">
    <location>
        <begin position="30"/>
        <end position="98"/>
    </location>
</feature>
<accession>A0A6J7B1H7</accession>
<feature type="region of interest" description="Disordered" evidence="1">
    <location>
        <begin position="1"/>
        <end position="25"/>
    </location>
</feature>
<feature type="compositionally biased region" description="Polar residues" evidence="1">
    <location>
        <begin position="1"/>
        <end position="10"/>
    </location>
</feature>
<evidence type="ECO:0000256" key="1">
    <source>
        <dbReference type="SAM" id="MobiDB-lite"/>
    </source>
</evidence>
<dbReference type="EMBL" id="CAFARE010000050">
    <property type="protein sequence ID" value="CAB4838980.1"/>
    <property type="molecule type" value="Genomic_DNA"/>
</dbReference>
<gene>
    <name evidence="3" type="ORF">UFOPK3232_01118</name>
</gene>
<name>A0A6J7B1H7_9ZZZZ</name>
<evidence type="ECO:0000313" key="3">
    <source>
        <dbReference type="EMBL" id="CAB4838980.1"/>
    </source>
</evidence>
<proteinExistence type="predicted"/>
<dbReference type="AlphaFoldDB" id="A0A6J7B1H7"/>
<dbReference type="InterPro" id="IPR018720">
    <property type="entry name" value="DUF2249"/>
</dbReference>
<organism evidence="3">
    <name type="scientific">freshwater metagenome</name>
    <dbReference type="NCBI Taxonomy" id="449393"/>
    <lineage>
        <taxon>unclassified sequences</taxon>
        <taxon>metagenomes</taxon>
        <taxon>ecological metagenomes</taxon>
    </lineage>
</organism>
<dbReference type="Pfam" id="PF10006">
    <property type="entry name" value="DUF2249"/>
    <property type="match status" value="1"/>
</dbReference>
<reference evidence="3" key="1">
    <citation type="submission" date="2020-05" db="EMBL/GenBank/DDBJ databases">
        <authorList>
            <person name="Chiriac C."/>
            <person name="Salcher M."/>
            <person name="Ghai R."/>
            <person name="Kavagutti S V."/>
        </authorList>
    </citation>
    <scope>NUCLEOTIDE SEQUENCE</scope>
</reference>
<evidence type="ECO:0000259" key="2">
    <source>
        <dbReference type="Pfam" id="PF10006"/>
    </source>
</evidence>
<protein>
    <submittedName>
        <fullName evidence="3">Unannotated protein</fullName>
    </submittedName>
</protein>